<evidence type="ECO:0000256" key="3">
    <source>
        <dbReference type="ARBA" id="ARBA00022912"/>
    </source>
</evidence>
<evidence type="ECO:0000256" key="5">
    <source>
        <dbReference type="PIRNR" id="PIRNR016557"/>
    </source>
</evidence>
<dbReference type="EC" id="3.1.3.48" evidence="5"/>
<dbReference type="Gene3D" id="3.20.20.140">
    <property type="entry name" value="Metal-dependent hydrolases"/>
    <property type="match status" value="1"/>
</dbReference>
<comment type="catalytic activity">
    <reaction evidence="4 5">
        <text>O-phospho-L-tyrosyl-[protein] + H2O = L-tyrosyl-[protein] + phosphate</text>
        <dbReference type="Rhea" id="RHEA:10684"/>
        <dbReference type="Rhea" id="RHEA-COMP:10136"/>
        <dbReference type="Rhea" id="RHEA-COMP:20101"/>
        <dbReference type="ChEBI" id="CHEBI:15377"/>
        <dbReference type="ChEBI" id="CHEBI:43474"/>
        <dbReference type="ChEBI" id="CHEBI:46858"/>
        <dbReference type="ChEBI" id="CHEBI:61978"/>
        <dbReference type="EC" id="3.1.3.48"/>
    </reaction>
</comment>
<dbReference type="Pfam" id="PF19567">
    <property type="entry name" value="CpsB_CapC"/>
    <property type="match status" value="1"/>
</dbReference>
<comment type="caution">
    <text evidence="6">The sequence shown here is derived from an EMBL/GenBank/DDBJ whole genome shotgun (WGS) entry which is preliminary data.</text>
</comment>
<organism evidence="6 7">
    <name type="scientific">Jeotgalibacillus salarius</name>
    <dbReference type="NCBI Taxonomy" id="546023"/>
    <lineage>
        <taxon>Bacteria</taxon>
        <taxon>Bacillati</taxon>
        <taxon>Bacillota</taxon>
        <taxon>Bacilli</taxon>
        <taxon>Bacillales</taxon>
        <taxon>Caryophanaceae</taxon>
        <taxon>Jeotgalibacillus</taxon>
    </lineage>
</organism>
<dbReference type="OrthoDB" id="9788539at2"/>
<keyword evidence="3 5" id="KW-0904">Protein phosphatase</keyword>
<dbReference type="PANTHER" id="PTHR39181">
    <property type="entry name" value="TYROSINE-PROTEIN PHOSPHATASE YWQE"/>
    <property type="match status" value="1"/>
</dbReference>
<accession>A0A4Y8LLU5</accession>
<keyword evidence="7" id="KW-1185">Reference proteome</keyword>
<name>A0A4Y8LLU5_9BACL</name>
<dbReference type="GO" id="GO:0030145">
    <property type="term" value="F:manganese ion binding"/>
    <property type="evidence" value="ECO:0007669"/>
    <property type="project" value="UniProtKB-UniRule"/>
</dbReference>
<dbReference type="PIRSF" id="PIRSF016557">
    <property type="entry name" value="Caps_synth_CpsB"/>
    <property type="match status" value="1"/>
</dbReference>
<dbReference type="Proteomes" id="UP000297776">
    <property type="component" value="Unassembled WGS sequence"/>
</dbReference>
<dbReference type="InterPro" id="IPR016667">
    <property type="entry name" value="Caps_polysacc_synth_CpsB/CapC"/>
</dbReference>
<dbReference type="PANTHER" id="PTHR39181:SF1">
    <property type="entry name" value="TYROSINE-PROTEIN PHOSPHATASE YWQE"/>
    <property type="match status" value="1"/>
</dbReference>
<evidence type="ECO:0000313" key="6">
    <source>
        <dbReference type="EMBL" id="TFE04008.1"/>
    </source>
</evidence>
<dbReference type="RefSeq" id="WP_134378869.1">
    <property type="nucleotide sequence ID" value="NZ_SORX01000001.1"/>
</dbReference>
<evidence type="ECO:0000313" key="7">
    <source>
        <dbReference type="Proteomes" id="UP000297776"/>
    </source>
</evidence>
<proteinExistence type="inferred from homology"/>
<evidence type="ECO:0000256" key="2">
    <source>
        <dbReference type="ARBA" id="ARBA00022801"/>
    </source>
</evidence>
<dbReference type="EMBL" id="SORX01000001">
    <property type="protein sequence ID" value="TFE04008.1"/>
    <property type="molecule type" value="Genomic_DNA"/>
</dbReference>
<gene>
    <name evidence="6" type="ORF">E2626_01380</name>
</gene>
<dbReference type="GO" id="GO:0004725">
    <property type="term" value="F:protein tyrosine phosphatase activity"/>
    <property type="evidence" value="ECO:0007669"/>
    <property type="project" value="UniProtKB-UniRule"/>
</dbReference>
<evidence type="ECO:0000256" key="4">
    <source>
        <dbReference type="ARBA" id="ARBA00051722"/>
    </source>
</evidence>
<dbReference type="InterPro" id="IPR016195">
    <property type="entry name" value="Pol/histidinol_Pase-like"/>
</dbReference>
<dbReference type="AlphaFoldDB" id="A0A4Y8LLU5"/>
<reference evidence="6 7" key="1">
    <citation type="submission" date="2019-03" db="EMBL/GenBank/DDBJ databases">
        <authorList>
            <person name="Yang Y."/>
        </authorList>
    </citation>
    <scope>NUCLEOTIDE SEQUENCE [LARGE SCALE GENOMIC DNA]</scope>
    <source>
        <strain evidence="6 7">ASL-1</strain>
    </source>
</reference>
<dbReference type="SUPFAM" id="SSF89550">
    <property type="entry name" value="PHP domain-like"/>
    <property type="match status" value="1"/>
</dbReference>
<sequence>MIDIHSHILPGIDDGPGNIEKTLLMIEQALEKGIHHIIATPHHQTRKYTQEAIEIVEAVNQLNLLMSETGRDMTIYTGQEIRMHGELVQNLKKYIDLPLVCPSGPYVLIELPTDNIPLFTEKVFYHMLTEGYQPIIAHPERNMELIRNPEKLYQFVNQGVMTQLTASSITGSFGRKIQAFSKAIVDANLTHFIASDAHNTTVRNFQLQEAYETIQSRTGTSKYFQQNALSVIQGTPIFLKPPRPVDESNVMTRFRSVLKRV</sequence>
<evidence type="ECO:0000256" key="1">
    <source>
        <dbReference type="ARBA" id="ARBA00005750"/>
    </source>
</evidence>
<keyword evidence="2 5" id="KW-0378">Hydrolase</keyword>
<comment type="similarity">
    <text evidence="1 5">Belongs to the metallo-dependent hydrolases superfamily. CpsB/CapC family.</text>
</comment>
<protein>
    <recommendedName>
        <fullName evidence="5">Tyrosine-protein phosphatase</fullName>
        <ecNumber evidence="5">3.1.3.48</ecNumber>
    </recommendedName>
</protein>